<dbReference type="Proteomes" id="UP000179860">
    <property type="component" value="Chromosome 2"/>
</dbReference>
<dbReference type="KEGG" id="pspw:BJG93_25675"/>
<reference evidence="1" key="1">
    <citation type="submission" date="2016-09" db="EMBL/GenBank/DDBJ databases">
        <title>The Complete Genome of Burkholderia sprentiae wsm5005.</title>
        <authorList>
            <person name="De Meyer S."/>
            <person name="Wang P."/>
            <person name="Terpolilli J."/>
        </authorList>
    </citation>
    <scope>NUCLEOTIDE SEQUENCE [LARGE SCALE GENOMIC DNA]</scope>
    <source>
        <strain evidence="1">WSM5005</strain>
    </source>
</reference>
<proteinExistence type="predicted"/>
<dbReference type="AlphaFoldDB" id="A0A1I9YR78"/>
<sequence length="49" mass="5299">MTMARAVARNADSTEKTLKRRVDSRAVRMVLNRSVVLLATTNAGGALPE</sequence>
<organism evidence="1 2">
    <name type="scientific">Paraburkholderia sprentiae WSM5005</name>
    <dbReference type="NCBI Taxonomy" id="754502"/>
    <lineage>
        <taxon>Bacteria</taxon>
        <taxon>Pseudomonadati</taxon>
        <taxon>Pseudomonadota</taxon>
        <taxon>Betaproteobacteria</taxon>
        <taxon>Burkholderiales</taxon>
        <taxon>Burkholderiaceae</taxon>
        <taxon>Paraburkholderia</taxon>
    </lineage>
</organism>
<accession>A0A1I9YR78</accession>
<evidence type="ECO:0000313" key="1">
    <source>
        <dbReference type="EMBL" id="APA88700.2"/>
    </source>
</evidence>
<evidence type="ECO:0000313" key="2">
    <source>
        <dbReference type="Proteomes" id="UP000179860"/>
    </source>
</evidence>
<reference evidence="1" key="2">
    <citation type="submission" date="2021-06" db="EMBL/GenBank/DDBJ databases">
        <authorList>
            <person name="Rogers T.H."/>
            <person name="Ramsay J.P."/>
            <person name="Wang P."/>
            <person name="Terpolilli J."/>
        </authorList>
    </citation>
    <scope>NUCLEOTIDE SEQUENCE [LARGE SCALE GENOMIC DNA]</scope>
    <source>
        <strain evidence="1">WSM5005</strain>
    </source>
</reference>
<name>A0A1I9YR78_9BURK</name>
<dbReference type="EMBL" id="CP017562">
    <property type="protein sequence ID" value="APA88700.2"/>
    <property type="molecule type" value="Genomic_DNA"/>
</dbReference>
<gene>
    <name evidence="1" type="ORF">BJG93_25675</name>
</gene>
<dbReference type="RefSeq" id="WP_154671766.1">
    <property type="nucleotide sequence ID" value="NZ_CP017562.2"/>
</dbReference>
<protein>
    <submittedName>
        <fullName evidence="1">Uncharacterized protein</fullName>
    </submittedName>
</protein>
<keyword evidence="2" id="KW-1185">Reference proteome</keyword>